<dbReference type="RefSeq" id="WP_326926272.1">
    <property type="nucleotide sequence ID" value="NZ_CP123443.1"/>
</dbReference>
<keyword evidence="4 5" id="KW-0472">Membrane</keyword>
<feature type="domain" description="Sodium/calcium exchanger membrane region" evidence="6">
    <location>
        <begin position="15"/>
        <end position="155"/>
    </location>
</feature>
<protein>
    <submittedName>
        <fullName evidence="7">Sodium:calcium antiporter</fullName>
    </submittedName>
</protein>
<dbReference type="InterPro" id="IPR004837">
    <property type="entry name" value="NaCa_Exmemb"/>
</dbReference>
<dbReference type="PANTHER" id="PTHR10846">
    <property type="entry name" value="SODIUM/POTASSIUM/CALCIUM EXCHANGER"/>
    <property type="match status" value="1"/>
</dbReference>
<organism evidence="7 8">
    <name type="scientific">Candidatus Haliotispira prima</name>
    <dbReference type="NCBI Taxonomy" id="3034016"/>
    <lineage>
        <taxon>Bacteria</taxon>
        <taxon>Pseudomonadati</taxon>
        <taxon>Spirochaetota</taxon>
        <taxon>Spirochaetia</taxon>
        <taxon>Spirochaetales</taxon>
        <taxon>Spirochaetaceae</taxon>
        <taxon>Candidatus Haliotispira</taxon>
    </lineage>
</organism>
<feature type="transmembrane region" description="Helical" evidence="5">
    <location>
        <begin position="334"/>
        <end position="353"/>
    </location>
</feature>
<evidence type="ECO:0000256" key="1">
    <source>
        <dbReference type="ARBA" id="ARBA00004141"/>
    </source>
</evidence>
<evidence type="ECO:0000259" key="6">
    <source>
        <dbReference type="Pfam" id="PF01699"/>
    </source>
</evidence>
<feature type="transmembrane region" description="Helical" evidence="5">
    <location>
        <begin position="84"/>
        <end position="105"/>
    </location>
</feature>
<dbReference type="Proteomes" id="UP001228690">
    <property type="component" value="Chromosome"/>
</dbReference>
<dbReference type="Pfam" id="PF01699">
    <property type="entry name" value="Na_Ca_ex"/>
    <property type="match status" value="2"/>
</dbReference>
<feature type="transmembrane region" description="Helical" evidence="5">
    <location>
        <begin position="295"/>
        <end position="314"/>
    </location>
</feature>
<feature type="transmembrane region" description="Helical" evidence="5">
    <location>
        <begin position="200"/>
        <end position="218"/>
    </location>
</feature>
<proteinExistence type="predicted"/>
<dbReference type="Gene3D" id="1.20.1420.30">
    <property type="entry name" value="NCX, central ion-binding region"/>
    <property type="match status" value="2"/>
</dbReference>
<feature type="transmembrane region" description="Helical" evidence="5">
    <location>
        <begin position="268"/>
        <end position="289"/>
    </location>
</feature>
<evidence type="ECO:0000256" key="3">
    <source>
        <dbReference type="ARBA" id="ARBA00022989"/>
    </source>
</evidence>
<name>A0ABY8MDR1_9SPIO</name>
<dbReference type="InterPro" id="IPR044880">
    <property type="entry name" value="NCX_ion-bd_dom_sf"/>
</dbReference>
<evidence type="ECO:0000256" key="4">
    <source>
        <dbReference type="ARBA" id="ARBA00023136"/>
    </source>
</evidence>
<keyword evidence="3 5" id="KW-1133">Transmembrane helix</keyword>
<feature type="transmembrane region" description="Helical" evidence="5">
    <location>
        <begin position="48"/>
        <end position="72"/>
    </location>
</feature>
<dbReference type="PANTHER" id="PTHR10846:SF8">
    <property type="entry name" value="INNER MEMBRANE PROTEIN YRBG"/>
    <property type="match status" value="1"/>
</dbReference>
<keyword evidence="8" id="KW-1185">Reference proteome</keyword>
<evidence type="ECO:0000256" key="2">
    <source>
        <dbReference type="ARBA" id="ARBA00022692"/>
    </source>
</evidence>
<sequence length="358" mass="38863">MLQEFFHSFPTWALLLSIVVSILILGVSADKMVDGAASLARYTGLSPLVIGATIISLGTTMPEMVVSVFAAFYGDSSLALGNGVGSIIADTALIMGLLVLCGRVVLERRSISNVSWWRDLSASALVLAAFLFPQNILPRWFGFILLALLVVFLLQTYFQQVHIKQQEGSSIALNEAASGSGGHSLEDGDESEQLSLARSLLYLLAGLALVVGSSRVLLPQVQLFALRLGVSKDIIATTLVAFGTSLPELTTALAAIRKKKEALGVGNIMGADILNALFVVGAATATNPIRVEPAFFRIHFPVMLFVLWTLRLVFLGQLRKREGRNRNQWTIPKWYGLFLLIVYASYILLQYLGGVKHI</sequence>
<feature type="domain" description="Sodium/calcium exchanger membrane region" evidence="6">
    <location>
        <begin position="199"/>
        <end position="351"/>
    </location>
</feature>
<gene>
    <name evidence="7" type="ORF">P0082_06380</name>
</gene>
<evidence type="ECO:0000256" key="5">
    <source>
        <dbReference type="SAM" id="Phobius"/>
    </source>
</evidence>
<feature type="transmembrane region" description="Helical" evidence="5">
    <location>
        <begin position="140"/>
        <end position="158"/>
    </location>
</feature>
<feature type="transmembrane region" description="Helical" evidence="5">
    <location>
        <begin position="117"/>
        <end position="134"/>
    </location>
</feature>
<feature type="transmembrane region" description="Helical" evidence="5">
    <location>
        <begin position="234"/>
        <end position="256"/>
    </location>
</feature>
<comment type="subcellular location">
    <subcellularLocation>
        <location evidence="1">Membrane</location>
        <topology evidence="1">Multi-pass membrane protein</topology>
    </subcellularLocation>
</comment>
<evidence type="ECO:0000313" key="7">
    <source>
        <dbReference type="EMBL" id="WGK68107.1"/>
    </source>
</evidence>
<dbReference type="InterPro" id="IPR004481">
    <property type="entry name" value="K/Na/Ca-exchanger"/>
</dbReference>
<feature type="transmembrane region" description="Helical" evidence="5">
    <location>
        <begin position="6"/>
        <end position="27"/>
    </location>
</feature>
<dbReference type="EMBL" id="CP123443">
    <property type="protein sequence ID" value="WGK68107.1"/>
    <property type="molecule type" value="Genomic_DNA"/>
</dbReference>
<evidence type="ECO:0000313" key="8">
    <source>
        <dbReference type="Proteomes" id="UP001228690"/>
    </source>
</evidence>
<accession>A0ABY8MDR1</accession>
<reference evidence="7 8" key="1">
    <citation type="submission" date="2023-04" db="EMBL/GenBank/DDBJ databases">
        <title>Spirochaete genome identified in red abalone sample constitutes a novel genus.</title>
        <authorList>
            <person name="Sharma S.P."/>
            <person name="Purcell C.M."/>
            <person name="Hyde J.R."/>
            <person name="Severin A.J."/>
        </authorList>
    </citation>
    <scope>NUCLEOTIDE SEQUENCE [LARGE SCALE GENOMIC DNA]</scope>
    <source>
        <strain evidence="7 8">SP-2023</strain>
    </source>
</reference>
<keyword evidence="2 5" id="KW-0812">Transmembrane</keyword>